<evidence type="ECO:0008006" key="7">
    <source>
        <dbReference type="Google" id="ProtNLM"/>
    </source>
</evidence>
<keyword evidence="6" id="KW-1185">Reference proteome</keyword>
<evidence type="ECO:0000256" key="4">
    <source>
        <dbReference type="SAM" id="MobiDB-lite"/>
    </source>
</evidence>
<accession>A0A8H7S5J2</accession>
<evidence type="ECO:0000256" key="3">
    <source>
        <dbReference type="ARBA" id="ARBA00023242"/>
    </source>
</evidence>
<dbReference type="InterPro" id="IPR007015">
    <property type="entry name" value="DNA_pol_V/MYBBP1A"/>
</dbReference>
<dbReference type="GO" id="GO:0006355">
    <property type="term" value="P:regulation of DNA-templated transcription"/>
    <property type="evidence" value="ECO:0007669"/>
    <property type="project" value="InterPro"/>
</dbReference>
<feature type="compositionally biased region" description="Basic and acidic residues" evidence="4">
    <location>
        <begin position="812"/>
        <end position="821"/>
    </location>
</feature>
<dbReference type="Pfam" id="PF04931">
    <property type="entry name" value="DNA_pol_phi"/>
    <property type="match status" value="1"/>
</dbReference>
<reference evidence="5 6" key="1">
    <citation type="submission" date="2020-12" db="EMBL/GenBank/DDBJ databases">
        <title>Metabolic potential, ecology and presence of endohyphal bacteria is reflected in genomic diversity of Mucoromycotina.</title>
        <authorList>
            <person name="Muszewska A."/>
            <person name="Okrasinska A."/>
            <person name="Steczkiewicz K."/>
            <person name="Drgas O."/>
            <person name="Orlowska M."/>
            <person name="Perlinska-Lenart U."/>
            <person name="Aleksandrzak-Piekarczyk T."/>
            <person name="Szatraj K."/>
            <person name="Zielenkiewicz U."/>
            <person name="Pilsyk S."/>
            <person name="Malc E."/>
            <person name="Mieczkowski P."/>
            <person name="Kruszewska J.S."/>
            <person name="Biernat P."/>
            <person name="Pawlowska J."/>
        </authorList>
    </citation>
    <scope>NUCLEOTIDE SEQUENCE [LARGE SCALE GENOMIC DNA]</scope>
    <source>
        <strain evidence="5 6">CBS 142.35</strain>
    </source>
</reference>
<proteinExistence type="inferred from homology"/>
<protein>
    <recommendedName>
        <fullName evidence="7">DNA polymerase V</fullName>
    </recommendedName>
</protein>
<comment type="similarity">
    <text evidence="2">Belongs to the MYBBP1A family.</text>
</comment>
<dbReference type="Proteomes" id="UP000646827">
    <property type="component" value="Unassembled WGS sequence"/>
</dbReference>
<gene>
    <name evidence="5" type="ORF">INT45_005676</name>
</gene>
<comment type="subcellular location">
    <subcellularLocation>
        <location evidence="1">Nucleus</location>
    </subcellularLocation>
</comment>
<dbReference type="AlphaFoldDB" id="A0A8H7S5J2"/>
<evidence type="ECO:0000256" key="2">
    <source>
        <dbReference type="ARBA" id="ARBA00006809"/>
    </source>
</evidence>
<feature type="region of interest" description="Disordered" evidence="4">
    <location>
        <begin position="683"/>
        <end position="707"/>
    </location>
</feature>
<feature type="region of interest" description="Disordered" evidence="4">
    <location>
        <begin position="785"/>
        <end position="837"/>
    </location>
</feature>
<dbReference type="PANTHER" id="PTHR13213">
    <property type="entry name" value="MYB-BINDING PROTEIN 1A FAMILY MEMBER"/>
    <property type="match status" value="1"/>
</dbReference>
<keyword evidence="3" id="KW-0539">Nucleus</keyword>
<sequence length="1181" mass="135715">MAASTLQHYWDLASFDPAVRINAAQSLVRSLAEFQKDHEATIQNGTHKTATTEDELDILCAPDVSYALRRLLRGLPSSRQGARQGFSLALTELLAITDVVNVSLVLDLLFKHTERSSGMSSDETRDMLFGRIFGMIAIVAAGMISKPTTTFEDIEKMLDSLKEMIQVKSYVVEICHHVVINIIPYVNSLEYKDKVIEKILELFLTEVVNVDELNVALAIQHYLPQVDLTSQFSDWKGTNVLTTANLPHLATVLKEVPSDDTEKKNQKIADWKPQLHSVWDRLLSIYFETESSSKQNENGHEESDRPKKKMRVNKKGDGKSKSQEEDKKASFGEFWDICVDKSLFDHAASQGRKYWGFKLVQKILRRLTSDQMSLIFTQNFMRCFINSLSVSDRYLNKVAAHTANMIQDVAKDNKEAGFALVTQLVGNQGRQDFDRLTRTHTVENILKTMDTEGIQSYLHYLAHIFIEQSDQTQADQPRAWVLKQLTFLVKNNAIPKEENWLLSLVQFLMVYAFFDIKKSSTSSTNAYFENYYQPTTPLSETTLNQCKESFQTVLMALEKMPPLAKTKELGVSSLRSKRLNGTMNDGELWVYRVYEIQQKLVKDKHLKLRTELSKESQTSLKKAISLMEGLRKKLKEDEKYESVERGFELLFLHMILHFMMDEEETENVLSELFECYNKITTPSTTTTTKKSKAKKGKKSKEEEEENVEPEPIDVIVDILVSFMTHSSAMLKNLAEQVFEMFSHKVTKQTLGLLFDLISSSDSKNEANDLFDDDMDEVDSDVEIIEEDVEMDEDSDDEEEDDDEEEEGEVDEELRRKVEEAMRNQGVLGGDDDEEDEDLDDEAMFGFDDKLAEIFKQKQLVSGKDNKEEHNVYQFKNSVTDLIIIFVRKNPENPLVLQTIVPLLNILRVTPAKSTTNQFLQKIIAFLKNKLSKATEYPKVEDVDNALEILSAVHDFTKTKGSNNKELADMGIQLSMYLRKCIFGGSDIMMSKDMSKDTKQRLEKTNAIYCDNLCDYYRSKKHTRIEYDLAAFLPKHFPYSSWPLIDSLLEFINPSTCHNNYRHTQNLEWISTVINRTVDKSSETYDKLFLSIVPKIVKLTKESIEKSVQGNDKKILDTNSMRSFLKFLLVIVRKQKKLTNIEELNNTWKPQETFSNITHIKKYSDKPSLESLRKQLLALFDH</sequence>
<evidence type="ECO:0000313" key="5">
    <source>
        <dbReference type="EMBL" id="KAG2223120.1"/>
    </source>
</evidence>
<dbReference type="GO" id="GO:0000182">
    <property type="term" value="F:rDNA binding"/>
    <property type="evidence" value="ECO:0007669"/>
    <property type="project" value="TreeGrafter"/>
</dbReference>
<dbReference type="OrthoDB" id="342531at2759"/>
<name>A0A8H7S5J2_9FUNG</name>
<dbReference type="SUPFAM" id="SSF48371">
    <property type="entry name" value="ARM repeat"/>
    <property type="match status" value="1"/>
</dbReference>
<dbReference type="InterPro" id="IPR016024">
    <property type="entry name" value="ARM-type_fold"/>
</dbReference>
<evidence type="ECO:0000256" key="1">
    <source>
        <dbReference type="ARBA" id="ARBA00004123"/>
    </source>
</evidence>
<evidence type="ECO:0000313" key="6">
    <source>
        <dbReference type="Proteomes" id="UP000646827"/>
    </source>
</evidence>
<dbReference type="PANTHER" id="PTHR13213:SF2">
    <property type="entry name" value="MYB-BINDING PROTEIN 1A"/>
    <property type="match status" value="1"/>
</dbReference>
<comment type="caution">
    <text evidence="5">The sequence shown here is derived from an EMBL/GenBank/DDBJ whole genome shotgun (WGS) entry which is preliminary data.</text>
</comment>
<feature type="compositionally biased region" description="Acidic residues" evidence="4">
    <location>
        <begin position="785"/>
        <end position="811"/>
    </location>
</feature>
<feature type="compositionally biased region" description="Basic residues" evidence="4">
    <location>
        <begin position="689"/>
        <end position="698"/>
    </location>
</feature>
<feature type="compositionally biased region" description="Basic and acidic residues" evidence="4">
    <location>
        <begin position="314"/>
        <end position="325"/>
    </location>
</feature>
<dbReference type="GO" id="GO:0005730">
    <property type="term" value="C:nucleolus"/>
    <property type="evidence" value="ECO:0007669"/>
    <property type="project" value="InterPro"/>
</dbReference>
<feature type="region of interest" description="Disordered" evidence="4">
    <location>
        <begin position="293"/>
        <end position="325"/>
    </location>
</feature>
<organism evidence="5 6">
    <name type="scientific">Circinella minor</name>
    <dbReference type="NCBI Taxonomy" id="1195481"/>
    <lineage>
        <taxon>Eukaryota</taxon>
        <taxon>Fungi</taxon>
        <taxon>Fungi incertae sedis</taxon>
        <taxon>Mucoromycota</taxon>
        <taxon>Mucoromycotina</taxon>
        <taxon>Mucoromycetes</taxon>
        <taxon>Mucorales</taxon>
        <taxon>Lichtheimiaceae</taxon>
        <taxon>Circinella</taxon>
    </lineage>
</organism>
<dbReference type="EMBL" id="JAEPRB010000067">
    <property type="protein sequence ID" value="KAG2223120.1"/>
    <property type="molecule type" value="Genomic_DNA"/>
</dbReference>